<dbReference type="Gene3D" id="3.40.50.2300">
    <property type="match status" value="1"/>
</dbReference>
<reference evidence="5" key="1">
    <citation type="submission" date="2023-03" db="EMBL/GenBank/DDBJ databases">
        <title>Stygiobacter electus gen. nov., sp. nov., facultatively anaerobic thermotolerant bacterium of the class Ignavibacteria from a well of Yessentuki mineral water deposit.</title>
        <authorList>
            <person name="Podosokorskaya O.A."/>
            <person name="Elcheninov A.G."/>
            <person name="Petrova N.F."/>
            <person name="Zavarzina D.G."/>
            <person name="Kublanov I.V."/>
            <person name="Merkel A.Y."/>
        </authorList>
    </citation>
    <scope>NUCLEOTIDE SEQUENCE</scope>
    <source>
        <strain evidence="5">09-Me</strain>
    </source>
</reference>
<sequence>MKKKRVLLVDDNKQFLEAASKIIKAANHAVLIGGVTTGEEAVEKIEHEHPDIVLMDVSMPGIGGMMATRLIKKMVNPPQVIILTLYDTSEYRNEAKAAGADGFISKSDFVDKISDIFSGKFVQ</sequence>
<dbReference type="AlphaFoldDB" id="A0AAE3P0W5"/>
<dbReference type="Pfam" id="PF00072">
    <property type="entry name" value="Response_reg"/>
    <property type="match status" value="1"/>
</dbReference>
<comment type="caution">
    <text evidence="5">The sequence shown here is derived from an EMBL/GenBank/DDBJ whole genome shotgun (WGS) entry which is preliminary data.</text>
</comment>
<keyword evidence="6" id="KW-1185">Reference proteome</keyword>
<feature type="domain" description="Response regulatory" evidence="4">
    <location>
        <begin position="5"/>
        <end position="121"/>
    </location>
</feature>
<dbReference type="GO" id="GO:0000160">
    <property type="term" value="P:phosphorelay signal transduction system"/>
    <property type="evidence" value="ECO:0007669"/>
    <property type="project" value="UniProtKB-KW"/>
</dbReference>
<evidence type="ECO:0000259" key="4">
    <source>
        <dbReference type="PROSITE" id="PS50110"/>
    </source>
</evidence>
<gene>
    <name evidence="5" type="ORF">P0M35_07815</name>
</gene>
<dbReference type="InterPro" id="IPR001789">
    <property type="entry name" value="Sig_transdc_resp-reg_receiver"/>
</dbReference>
<evidence type="ECO:0000256" key="3">
    <source>
        <dbReference type="PROSITE-ProRule" id="PRU00169"/>
    </source>
</evidence>
<feature type="modified residue" description="4-aspartylphosphate" evidence="3">
    <location>
        <position position="56"/>
    </location>
</feature>
<dbReference type="InterPro" id="IPR011006">
    <property type="entry name" value="CheY-like_superfamily"/>
</dbReference>
<keyword evidence="2" id="KW-0902">Two-component regulatory system</keyword>
<dbReference type="InterPro" id="IPR050595">
    <property type="entry name" value="Bact_response_regulator"/>
</dbReference>
<dbReference type="PANTHER" id="PTHR44591">
    <property type="entry name" value="STRESS RESPONSE REGULATOR PROTEIN 1"/>
    <property type="match status" value="1"/>
</dbReference>
<organism evidence="5 6">
    <name type="scientific">Stygiobacter electus</name>
    <dbReference type="NCBI Taxonomy" id="3032292"/>
    <lineage>
        <taxon>Bacteria</taxon>
        <taxon>Pseudomonadati</taxon>
        <taxon>Ignavibacteriota</taxon>
        <taxon>Ignavibacteria</taxon>
        <taxon>Ignavibacteriales</taxon>
        <taxon>Melioribacteraceae</taxon>
        <taxon>Stygiobacter</taxon>
    </lineage>
</organism>
<dbReference type="RefSeq" id="WP_321535822.1">
    <property type="nucleotide sequence ID" value="NZ_JARGDL010000009.1"/>
</dbReference>
<proteinExistence type="predicted"/>
<keyword evidence="1 3" id="KW-0597">Phosphoprotein</keyword>
<dbReference type="Proteomes" id="UP001221302">
    <property type="component" value="Unassembled WGS sequence"/>
</dbReference>
<evidence type="ECO:0000256" key="2">
    <source>
        <dbReference type="ARBA" id="ARBA00023012"/>
    </source>
</evidence>
<protein>
    <submittedName>
        <fullName evidence="5">Response regulator transcription factor</fullName>
    </submittedName>
</protein>
<name>A0AAE3P0W5_9BACT</name>
<dbReference type="SMART" id="SM00448">
    <property type="entry name" value="REC"/>
    <property type="match status" value="1"/>
</dbReference>
<accession>A0AAE3P0W5</accession>
<dbReference type="InterPro" id="IPR058245">
    <property type="entry name" value="NreC/VraR/RcsB-like_REC"/>
</dbReference>
<dbReference type="PROSITE" id="PS50110">
    <property type="entry name" value="RESPONSE_REGULATORY"/>
    <property type="match status" value="1"/>
</dbReference>
<dbReference type="CDD" id="cd17535">
    <property type="entry name" value="REC_NarL-like"/>
    <property type="match status" value="1"/>
</dbReference>
<dbReference type="SUPFAM" id="SSF52172">
    <property type="entry name" value="CheY-like"/>
    <property type="match status" value="1"/>
</dbReference>
<evidence type="ECO:0000313" key="5">
    <source>
        <dbReference type="EMBL" id="MDF1612054.1"/>
    </source>
</evidence>
<evidence type="ECO:0000256" key="1">
    <source>
        <dbReference type="ARBA" id="ARBA00022553"/>
    </source>
</evidence>
<evidence type="ECO:0000313" key="6">
    <source>
        <dbReference type="Proteomes" id="UP001221302"/>
    </source>
</evidence>
<dbReference type="PANTHER" id="PTHR44591:SF14">
    <property type="entry name" value="PROTEIN PILG"/>
    <property type="match status" value="1"/>
</dbReference>
<dbReference type="EMBL" id="JARGDL010000009">
    <property type="protein sequence ID" value="MDF1612054.1"/>
    <property type="molecule type" value="Genomic_DNA"/>
</dbReference>